<evidence type="ECO:0000256" key="1">
    <source>
        <dbReference type="ARBA" id="ARBA00023015"/>
    </source>
</evidence>
<dbReference type="InterPro" id="IPR018060">
    <property type="entry name" value="HTH_AraC"/>
</dbReference>
<dbReference type="PANTHER" id="PTHR43280">
    <property type="entry name" value="ARAC-FAMILY TRANSCRIPTIONAL REGULATOR"/>
    <property type="match status" value="1"/>
</dbReference>
<dbReference type="Gene3D" id="1.10.10.60">
    <property type="entry name" value="Homeodomain-like"/>
    <property type="match status" value="2"/>
</dbReference>
<dbReference type="GO" id="GO:0003700">
    <property type="term" value="F:DNA-binding transcription factor activity"/>
    <property type="evidence" value="ECO:0007669"/>
    <property type="project" value="InterPro"/>
</dbReference>
<dbReference type="SMART" id="SM00342">
    <property type="entry name" value="HTH_ARAC"/>
    <property type="match status" value="1"/>
</dbReference>
<feature type="domain" description="HTH araC/xylS-type" evidence="4">
    <location>
        <begin position="175"/>
        <end position="276"/>
    </location>
</feature>
<name>A0A379YNW7_SALER</name>
<keyword evidence="2" id="KW-0238">DNA-binding</keyword>
<evidence type="ECO:0000259" key="4">
    <source>
        <dbReference type="PROSITE" id="PS01124"/>
    </source>
</evidence>
<sequence length="278" mass="31791">MEKILQAFSVSNAAVDLIEHCSLPYIYTPLKKPMNPDGSIDIFYIKNGVIDLIYNNSSSERVNTGEMIILSRKVDDNLILSGQKDSIVIHAKILPHGLYKDLVMCQDLHTNLKYLKEELSELLAVGVKMLEFLIFIERNGGDIYLPLKTPIALFFIQVYLINNQGSLFTLKTNENNLSGLILDIIKKPSHPWKVKDMAKQHEMNINVFINEFRRVSGLTPCCFLKKIRLGRAVQLLKNTRKPISEIARECGYNSHASFTFYMKKEFGITPIKIRKNQN</sequence>
<accession>A0A379YNW7</accession>
<dbReference type="Proteomes" id="UP000254220">
    <property type="component" value="Unassembled WGS sequence"/>
</dbReference>
<dbReference type="SUPFAM" id="SSF46689">
    <property type="entry name" value="Homeodomain-like"/>
    <property type="match status" value="1"/>
</dbReference>
<proteinExistence type="predicted"/>
<dbReference type="AlphaFoldDB" id="A0A379YNW7"/>
<evidence type="ECO:0000313" key="6">
    <source>
        <dbReference type="Proteomes" id="UP000254220"/>
    </source>
</evidence>
<organism evidence="5 6">
    <name type="scientific">Salmonella enterica subsp. indica</name>
    <dbReference type="NCBI Taxonomy" id="59207"/>
    <lineage>
        <taxon>Bacteria</taxon>
        <taxon>Pseudomonadati</taxon>
        <taxon>Pseudomonadota</taxon>
        <taxon>Gammaproteobacteria</taxon>
        <taxon>Enterobacterales</taxon>
        <taxon>Enterobacteriaceae</taxon>
        <taxon>Salmonella</taxon>
    </lineage>
</organism>
<keyword evidence="3" id="KW-0804">Transcription</keyword>
<dbReference type="Pfam" id="PF12833">
    <property type="entry name" value="HTH_18"/>
    <property type="match status" value="1"/>
</dbReference>
<dbReference type="RefSeq" id="WP_080074327.1">
    <property type="nucleotide sequence ID" value="NZ_DADWZK010000015.1"/>
</dbReference>
<keyword evidence="1" id="KW-0805">Transcription regulation</keyword>
<dbReference type="EMBL" id="UGYB01000004">
    <property type="protein sequence ID" value="SUI47177.1"/>
    <property type="molecule type" value="Genomic_DNA"/>
</dbReference>
<gene>
    <name evidence="5" type="primary">ykgD</name>
    <name evidence="5" type="ORF">NCTC12420_05097</name>
</gene>
<evidence type="ECO:0000256" key="2">
    <source>
        <dbReference type="ARBA" id="ARBA00023125"/>
    </source>
</evidence>
<reference evidence="5 6" key="1">
    <citation type="submission" date="2018-06" db="EMBL/GenBank/DDBJ databases">
        <authorList>
            <consortium name="Pathogen Informatics"/>
            <person name="Doyle S."/>
        </authorList>
    </citation>
    <scope>NUCLEOTIDE SEQUENCE [LARGE SCALE GENOMIC DNA]</scope>
    <source>
        <strain evidence="5 6">NCTC12420</strain>
    </source>
</reference>
<dbReference type="InterPro" id="IPR009057">
    <property type="entry name" value="Homeodomain-like_sf"/>
</dbReference>
<evidence type="ECO:0000256" key="3">
    <source>
        <dbReference type="ARBA" id="ARBA00023163"/>
    </source>
</evidence>
<dbReference type="PROSITE" id="PS01124">
    <property type="entry name" value="HTH_ARAC_FAMILY_2"/>
    <property type="match status" value="1"/>
</dbReference>
<protein>
    <submittedName>
        <fullName evidence="5">AraC family transcriptional regulator</fullName>
    </submittedName>
</protein>
<evidence type="ECO:0000313" key="5">
    <source>
        <dbReference type="EMBL" id="SUI47177.1"/>
    </source>
</evidence>
<dbReference type="PANTHER" id="PTHR43280:SF2">
    <property type="entry name" value="HTH-TYPE TRANSCRIPTIONAL REGULATOR EXSA"/>
    <property type="match status" value="1"/>
</dbReference>
<dbReference type="GO" id="GO:0043565">
    <property type="term" value="F:sequence-specific DNA binding"/>
    <property type="evidence" value="ECO:0007669"/>
    <property type="project" value="InterPro"/>
</dbReference>